<dbReference type="STRING" id="537013.CLOSTMETH_03710"/>
<proteinExistence type="predicted"/>
<dbReference type="EMBL" id="ACEC01000128">
    <property type="protein sequence ID" value="EEG28661.1"/>
    <property type="molecule type" value="Genomic_DNA"/>
</dbReference>
<protein>
    <submittedName>
        <fullName evidence="1">Uncharacterized protein</fullName>
    </submittedName>
</protein>
<dbReference type="HOGENOM" id="CLU_3116410_0_0_9"/>
<accession>C0EIL5</accession>
<comment type="caution">
    <text evidence="1">The sequence shown here is derived from an EMBL/GenBank/DDBJ whole genome shotgun (WGS) entry which is preliminary data.</text>
</comment>
<reference evidence="1 2" key="2">
    <citation type="submission" date="2009-02" db="EMBL/GenBank/DDBJ databases">
        <title>Draft genome sequence of Clostridium methylpentosum (DSM 5476).</title>
        <authorList>
            <person name="Sudarsanam P."/>
            <person name="Ley R."/>
            <person name="Guruge J."/>
            <person name="Turnbaugh P.J."/>
            <person name="Mahowald M."/>
            <person name="Liep D."/>
            <person name="Gordon J."/>
        </authorList>
    </citation>
    <scope>NUCLEOTIDE SEQUENCE [LARGE SCALE GENOMIC DNA]</scope>
    <source>
        <strain evidence="1 2">DSM 5476</strain>
    </source>
</reference>
<evidence type="ECO:0000313" key="2">
    <source>
        <dbReference type="Proteomes" id="UP000003340"/>
    </source>
</evidence>
<dbReference type="Proteomes" id="UP000003340">
    <property type="component" value="Unassembled WGS sequence"/>
</dbReference>
<name>C0EIL5_9FIRM</name>
<organism evidence="1 2">
    <name type="scientific">[Clostridium] methylpentosum DSM 5476</name>
    <dbReference type="NCBI Taxonomy" id="537013"/>
    <lineage>
        <taxon>Bacteria</taxon>
        <taxon>Bacillati</taxon>
        <taxon>Bacillota</taxon>
        <taxon>Clostridia</taxon>
        <taxon>Eubacteriales</taxon>
        <taxon>Oscillospiraceae</taxon>
        <taxon>Oscillospiraceae incertae sedis</taxon>
    </lineage>
</organism>
<sequence length="50" mass="5950">MRYSSRADVAETEGWAFTLEFLWVSEMVGICRQLLLKRRSIHFSNIFLQI</sequence>
<evidence type="ECO:0000313" key="1">
    <source>
        <dbReference type="EMBL" id="EEG28661.1"/>
    </source>
</evidence>
<reference evidence="1 2" key="1">
    <citation type="submission" date="2009-01" db="EMBL/GenBank/DDBJ databases">
        <authorList>
            <person name="Fulton L."/>
            <person name="Clifton S."/>
            <person name="Fulton B."/>
            <person name="Xu J."/>
            <person name="Minx P."/>
            <person name="Pepin K.H."/>
            <person name="Johnson M."/>
            <person name="Bhonagiri V."/>
            <person name="Nash W.E."/>
            <person name="Mardis E.R."/>
            <person name="Wilson R.K."/>
        </authorList>
    </citation>
    <scope>NUCLEOTIDE SEQUENCE [LARGE SCALE GENOMIC DNA]</scope>
    <source>
        <strain evidence="1 2">DSM 5476</strain>
    </source>
</reference>
<dbReference type="AlphaFoldDB" id="C0EIL5"/>
<gene>
    <name evidence="1" type="ORF">CLOSTMETH_03710</name>
</gene>
<keyword evidence="2" id="KW-1185">Reference proteome</keyword>